<dbReference type="Gene3D" id="3.40.50.300">
    <property type="entry name" value="P-loop containing nucleotide triphosphate hydrolases"/>
    <property type="match status" value="1"/>
</dbReference>
<dbReference type="AlphaFoldDB" id="A0A7C4P0R7"/>
<dbReference type="InterPro" id="IPR003439">
    <property type="entry name" value="ABC_transporter-like_ATP-bd"/>
</dbReference>
<keyword evidence="1" id="KW-0813">Transport</keyword>
<evidence type="ECO:0000256" key="3">
    <source>
        <dbReference type="ARBA" id="ARBA00022840"/>
    </source>
</evidence>
<gene>
    <name evidence="5" type="ORF">ENT66_07035</name>
</gene>
<dbReference type="Pfam" id="PF00005">
    <property type="entry name" value="ABC_tran"/>
    <property type="match status" value="1"/>
</dbReference>
<proteinExistence type="predicted"/>
<dbReference type="InterPro" id="IPR003593">
    <property type="entry name" value="AAA+_ATPase"/>
</dbReference>
<dbReference type="PANTHER" id="PTHR42711:SF1">
    <property type="entry name" value="ABC-TRANSPORT PROTEIN, ATP-BINDING COMPONENT"/>
    <property type="match status" value="1"/>
</dbReference>
<evidence type="ECO:0000256" key="1">
    <source>
        <dbReference type="ARBA" id="ARBA00022448"/>
    </source>
</evidence>
<protein>
    <submittedName>
        <fullName evidence="5">ATP-binding cassette domain-containing protein</fullName>
    </submittedName>
</protein>
<dbReference type="SUPFAM" id="SSF52540">
    <property type="entry name" value="P-loop containing nucleoside triphosphate hydrolases"/>
    <property type="match status" value="1"/>
</dbReference>
<dbReference type="SMART" id="SM00382">
    <property type="entry name" value="AAA"/>
    <property type="match status" value="1"/>
</dbReference>
<dbReference type="PANTHER" id="PTHR42711">
    <property type="entry name" value="ABC TRANSPORTER ATP-BINDING PROTEIN"/>
    <property type="match status" value="1"/>
</dbReference>
<evidence type="ECO:0000259" key="4">
    <source>
        <dbReference type="PROSITE" id="PS50893"/>
    </source>
</evidence>
<evidence type="ECO:0000256" key="2">
    <source>
        <dbReference type="ARBA" id="ARBA00022741"/>
    </source>
</evidence>
<dbReference type="InterPro" id="IPR050763">
    <property type="entry name" value="ABC_transporter_ATP-binding"/>
</dbReference>
<comment type="caution">
    <text evidence="5">The sequence shown here is derived from an EMBL/GenBank/DDBJ whole genome shotgun (WGS) entry which is preliminary data.</text>
</comment>
<feature type="domain" description="ABC transporter" evidence="4">
    <location>
        <begin position="26"/>
        <end position="259"/>
    </location>
</feature>
<dbReference type="InterPro" id="IPR027417">
    <property type="entry name" value="P-loop_NTPase"/>
</dbReference>
<dbReference type="PROSITE" id="PS50893">
    <property type="entry name" value="ABC_TRANSPORTER_2"/>
    <property type="match status" value="1"/>
</dbReference>
<dbReference type="GO" id="GO:0005524">
    <property type="term" value="F:ATP binding"/>
    <property type="evidence" value="ECO:0007669"/>
    <property type="project" value="UniProtKB-KW"/>
</dbReference>
<sequence>MVDSVIKVNNLRKYFKVLNRREGFWSTVKDLFSQDYFYVKAVDGISMEIKEGEIVGFLGPNGAGKSTTIKIMTGVLEPDGGEVLINNVIPYKDRIKNAKNIGVVFGQRTQLWWSLPLIESFKILKEIYEIDERTFKENLELFEEIIGIEALYRKPVRQMSLGQRVLCDILASFLHNPKVVFLDEPTIGLDILIKDKVRKLIKELNRRKNTTILLATHDMNDVEALCPRIIVIDKGKIIYDGLLEDLKEKFKMYRKAKIRVGDNVDEEEINKIKLLLLEKFNDVISDCAIKSYWLDISFKKQDVNLLEILRFITNFIPIEDIHTEDIQTEEVIKLIYEESRK</sequence>
<evidence type="ECO:0000313" key="5">
    <source>
        <dbReference type="EMBL" id="HGQ86047.1"/>
    </source>
</evidence>
<dbReference type="GO" id="GO:0016887">
    <property type="term" value="F:ATP hydrolysis activity"/>
    <property type="evidence" value="ECO:0007669"/>
    <property type="project" value="InterPro"/>
</dbReference>
<organism evidence="5">
    <name type="scientific">Thermodesulfobacterium geofontis</name>
    <dbReference type="NCBI Taxonomy" id="1295609"/>
    <lineage>
        <taxon>Bacteria</taxon>
        <taxon>Pseudomonadati</taxon>
        <taxon>Thermodesulfobacteriota</taxon>
        <taxon>Thermodesulfobacteria</taxon>
        <taxon>Thermodesulfobacteriales</taxon>
        <taxon>Thermodesulfobacteriaceae</taxon>
        <taxon>Thermodesulfobacterium</taxon>
    </lineage>
</organism>
<accession>A0A7C4P0R7</accession>
<name>A0A7C4P0R7_9BACT</name>
<keyword evidence="3 5" id="KW-0067">ATP-binding</keyword>
<keyword evidence="2" id="KW-0547">Nucleotide-binding</keyword>
<reference evidence="5" key="1">
    <citation type="journal article" date="2020" name="mSystems">
        <title>Genome- and Community-Level Interaction Insights into Carbon Utilization and Element Cycling Functions of Hydrothermarchaeota in Hydrothermal Sediment.</title>
        <authorList>
            <person name="Zhou Z."/>
            <person name="Liu Y."/>
            <person name="Xu W."/>
            <person name="Pan J."/>
            <person name="Luo Z.H."/>
            <person name="Li M."/>
        </authorList>
    </citation>
    <scope>NUCLEOTIDE SEQUENCE [LARGE SCALE GENOMIC DNA]</scope>
    <source>
        <strain evidence="5">SpSt-6</strain>
    </source>
</reference>
<dbReference type="EMBL" id="DSZN01000108">
    <property type="protein sequence ID" value="HGQ86047.1"/>
    <property type="molecule type" value="Genomic_DNA"/>
</dbReference>